<protein>
    <submittedName>
        <fullName evidence="2">Uncharacterized protein</fullName>
    </submittedName>
</protein>
<feature type="compositionally biased region" description="Pro residues" evidence="1">
    <location>
        <begin position="17"/>
        <end position="28"/>
    </location>
</feature>
<keyword evidence="3" id="KW-1185">Reference proteome</keyword>
<dbReference type="AlphaFoldDB" id="A0A4Y9ZH72"/>
<comment type="caution">
    <text evidence="2">The sequence shown here is derived from an EMBL/GenBank/DDBJ whole genome shotgun (WGS) entry which is preliminary data.</text>
</comment>
<evidence type="ECO:0000313" key="3">
    <source>
        <dbReference type="Proteomes" id="UP000298061"/>
    </source>
</evidence>
<accession>A0A4Y9ZH72</accession>
<evidence type="ECO:0000313" key="2">
    <source>
        <dbReference type="EMBL" id="TFY73171.1"/>
    </source>
</evidence>
<organism evidence="2 3">
    <name type="scientific">Hericium alpestre</name>
    <dbReference type="NCBI Taxonomy" id="135208"/>
    <lineage>
        <taxon>Eukaryota</taxon>
        <taxon>Fungi</taxon>
        <taxon>Dikarya</taxon>
        <taxon>Basidiomycota</taxon>
        <taxon>Agaricomycotina</taxon>
        <taxon>Agaricomycetes</taxon>
        <taxon>Russulales</taxon>
        <taxon>Hericiaceae</taxon>
        <taxon>Hericium</taxon>
    </lineage>
</organism>
<feature type="non-terminal residue" evidence="2">
    <location>
        <position position="1"/>
    </location>
</feature>
<feature type="region of interest" description="Disordered" evidence="1">
    <location>
        <begin position="1"/>
        <end position="85"/>
    </location>
</feature>
<sequence>SGKPYALRRRTKVNYAIPPPLDDIPSAPPKSKAGGRGRGDWSRAGRKGPGWSASGAELGRFLGLPAEDSDSDAPGRAPRKGLGGPALAGGVGTGIAPADLATAAGGPFNLGKVGDADADPFGAASQNFDERDGNLARSEALSMTVSGRDIEQKSAGEVNVRHGRTVFVSDRPPQRATV</sequence>
<dbReference type="Proteomes" id="UP000298061">
    <property type="component" value="Unassembled WGS sequence"/>
</dbReference>
<name>A0A4Y9ZH72_9AGAM</name>
<proteinExistence type="predicted"/>
<reference evidence="2 3" key="1">
    <citation type="submission" date="2019-02" db="EMBL/GenBank/DDBJ databases">
        <title>Genome sequencing of the rare red list fungi Hericium alpestre (H. flagellum).</title>
        <authorList>
            <person name="Buettner E."/>
            <person name="Kellner H."/>
        </authorList>
    </citation>
    <scope>NUCLEOTIDE SEQUENCE [LARGE SCALE GENOMIC DNA]</scope>
    <source>
        <strain evidence="2 3">DSM 108284</strain>
    </source>
</reference>
<dbReference type="STRING" id="135208.A0A4Y9ZH72"/>
<gene>
    <name evidence="2" type="ORF">EWM64_g10841</name>
</gene>
<evidence type="ECO:0000256" key="1">
    <source>
        <dbReference type="SAM" id="MobiDB-lite"/>
    </source>
</evidence>
<feature type="compositionally biased region" description="Basic residues" evidence="1">
    <location>
        <begin position="1"/>
        <end position="12"/>
    </location>
</feature>
<dbReference type="EMBL" id="SFCI01003213">
    <property type="protein sequence ID" value="TFY73171.1"/>
    <property type="molecule type" value="Genomic_DNA"/>
</dbReference>